<name>A0A024GGP9_9STRA</name>
<dbReference type="AlphaFoldDB" id="A0A024GGP9"/>
<dbReference type="Proteomes" id="UP000053237">
    <property type="component" value="Unassembled WGS sequence"/>
</dbReference>
<accession>A0A024GGP9</accession>
<organism evidence="1 2">
    <name type="scientific">Albugo candida</name>
    <dbReference type="NCBI Taxonomy" id="65357"/>
    <lineage>
        <taxon>Eukaryota</taxon>
        <taxon>Sar</taxon>
        <taxon>Stramenopiles</taxon>
        <taxon>Oomycota</taxon>
        <taxon>Peronosporomycetes</taxon>
        <taxon>Albuginales</taxon>
        <taxon>Albuginaceae</taxon>
        <taxon>Albugo</taxon>
    </lineage>
</organism>
<proteinExistence type="predicted"/>
<dbReference type="OrthoDB" id="442677at2759"/>
<evidence type="ECO:0000313" key="2">
    <source>
        <dbReference type="Proteomes" id="UP000053237"/>
    </source>
</evidence>
<dbReference type="InParanoid" id="A0A024GGP9"/>
<keyword evidence="2" id="KW-1185">Reference proteome</keyword>
<dbReference type="EMBL" id="CAIX01000111">
    <property type="protein sequence ID" value="CCI45909.1"/>
    <property type="molecule type" value="Genomic_DNA"/>
</dbReference>
<comment type="caution">
    <text evidence="1">The sequence shown here is derived from an EMBL/GenBank/DDBJ whole genome shotgun (WGS) entry which is preliminary data.</text>
</comment>
<protein>
    <submittedName>
        <fullName evidence="1">Uncharacterized protein</fullName>
    </submittedName>
</protein>
<reference evidence="1 2" key="1">
    <citation type="submission" date="2012-05" db="EMBL/GenBank/DDBJ databases">
        <title>Recombination and specialization in a pathogen metapopulation.</title>
        <authorList>
            <person name="Gardiner A."/>
            <person name="Kemen E."/>
            <person name="Schultz-Larsen T."/>
            <person name="MacLean D."/>
            <person name="Van Oosterhout C."/>
            <person name="Jones J.D.G."/>
        </authorList>
    </citation>
    <scope>NUCLEOTIDE SEQUENCE [LARGE SCALE GENOMIC DNA]</scope>
    <source>
        <strain evidence="1 2">Ac Nc2</strain>
    </source>
</reference>
<sequence length="274" mass="32089">MSQIYQRHDVSSRSDIYFTQWKLIVSKNRRMRTRSVIVSFSLENVSLTPTSQTTISAFLILWRNGVRSISQRSNTWLSSRSTRQSESHDEIFSLDPLWSVFVGNSPFKTAEDKLCNQISTCSSITLSHRLLVVAWKLCQFTAVVKRRHGEISAECSNYSGHEHWTWQRIRLCTLSECRLCRWIELRITEFGKRFKNKKGENQKKTQCETGTGAISRIRMKRKVTQDKVLSMLKTSIHASSEYKPRLFCESLAINKDIHSWLNKRKFFWSAIPRR</sequence>
<evidence type="ECO:0000313" key="1">
    <source>
        <dbReference type="EMBL" id="CCI45909.1"/>
    </source>
</evidence>
<gene>
    <name evidence="1" type="ORF">BN9_068190</name>
</gene>